<dbReference type="PANTHER" id="PTHR24300:SF399">
    <property type="entry name" value="CYTOCHROME P450 2B4-LIKE"/>
    <property type="match status" value="1"/>
</dbReference>
<dbReference type="Xenbase" id="XB-GENE-17330685">
    <property type="gene designation" value="XB5761350.L"/>
</dbReference>
<dbReference type="PaxDb" id="8355-A0A1L8G0K4"/>
<sequence length="495" mass="56604">MEVLSALILYLIFLLTLLFLSSLWKQQRKALLLPPGPTPIPLLGTPSYITIDSACKYPKLQKKYGDMFTVWLLSDPVVVLCGYDVVKDALINHAEEFSGRPVQPLADKHAQGYNFESSNTHWRYFRRFILTTLRNIGLGKKPLEERCLMEAKQLIEAVSETEGKPFNPIQLLACAVFNFINGVLFGQQLDYSDKKLQEFILHTRKHVDNVLNKTSQVCVMFPVFLKIPFLWKILCRGTLRLHLFVKEQIDFHKQTLDANSPRDFVDFFLLKIKEEEDNPDSIFCDVSLMMNITGLLAAATDSTSCTLKYCLLLIAQFPDIQAKVQQEIDDVTGSQRLPQISDRPRMPYTNAVIHELQRHLDIAPVAFYHALTKDIEFRGYTLPKGTRIIPYLSSVLFDPTQWETPEEFNPEHFLDEKGQFRTKPAFMVFSAGKRECLGVNLARMEIFILISALLQKFTFSAVSGEKLELRCSKNVKMDFIISSEICAVPRSSNND</sequence>
<evidence type="ECO:0000313" key="13">
    <source>
        <dbReference type="RefSeq" id="XP_018123845.1"/>
    </source>
</evidence>
<dbReference type="InterPro" id="IPR050182">
    <property type="entry name" value="Cytochrome_P450_fam2"/>
</dbReference>
<dbReference type="SUPFAM" id="SSF48264">
    <property type="entry name" value="Cytochrome P450"/>
    <property type="match status" value="1"/>
</dbReference>
<evidence type="ECO:0000256" key="2">
    <source>
        <dbReference type="ARBA" id="ARBA00004370"/>
    </source>
</evidence>
<dbReference type="GO" id="GO:0019373">
    <property type="term" value="P:epoxygenase P450 pathway"/>
    <property type="evidence" value="ECO:0000318"/>
    <property type="project" value="GO_Central"/>
</dbReference>
<proteinExistence type="inferred from homology"/>
<organism evidence="12 13">
    <name type="scientific">Xenopus laevis</name>
    <name type="common">African clawed frog</name>
    <dbReference type="NCBI Taxonomy" id="8355"/>
    <lineage>
        <taxon>Eukaryota</taxon>
        <taxon>Metazoa</taxon>
        <taxon>Chordata</taxon>
        <taxon>Craniata</taxon>
        <taxon>Vertebrata</taxon>
        <taxon>Euteleostomi</taxon>
        <taxon>Amphibia</taxon>
        <taxon>Batrachia</taxon>
        <taxon>Anura</taxon>
        <taxon>Pipoidea</taxon>
        <taxon>Pipidae</taxon>
        <taxon>Xenopodinae</taxon>
        <taxon>Xenopus</taxon>
        <taxon>Xenopus</taxon>
    </lineage>
</organism>
<evidence type="ECO:0000256" key="4">
    <source>
        <dbReference type="ARBA" id="ARBA00022617"/>
    </source>
</evidence>
<dbReference type="GO" id="GO:0020037">
    <property type="term" value="F:heme binding"/>
    <property type="evidence" value="ECO:0000318"/>
    <property type="project" value="GO_Central"/>
</dbReference>
<evidence type="ECO:0000256" key="11">
    <source>
        <dbReference type="RuleBase" id="RU000461"/>
    </source>
</evidence>
<evidence type="ECO:0000256" key="7">
    <source>
        <dbReference type="ARBA" id="ARBA00023004"/>
    </source>
</evidence>
<keyword evidence="6 11" id="KW-0560">Oxidoreductase</keyword>
<gene>
    <name evidence="13 14" type="primary">XB5761350.L</name>
</gene>
<dbReference type="GO" id="GO:0016020">
    <property type="term" value="C:membrane"/>
    <property type="evidence" value="ECO:0007669"/>
    <property type="project" value="UniProtKB-SubCell"/>
</dbReference>
<keyword evidence="4 10" id="KW-0349">Heme</keyword>
<accession>A0A1L8G0K4</accession>
<evidence type="ECO:0000256" key="10">
    <source>
        <dbReference type="PIRSR" id="PIRSR602401-1"/>
    </source>
</evidence>
<dbReference type="PROSITE" id="PS00086">
    <property type="entry name" value="CYTOCHROME_P450"/>
    <property type="match status" value="1"/>
</dbReference>
<evidence type="ECO:0000256" key="6">
    <source>
        <dbReference type="ARBA" id="ARBA00023002"/>
    </source>
</evidence>
<evidence type="ECO:0000256" key="9">
    <source>
        <dbReference type="ARBA" id="ARBA00023136"/>
    </source>
</evidence>
<dbReference type="GO" id="GO:0006805">
    <property type="term" value="P:xenobiotic metabolic process"/>
    <property type="evidence" value="ECO:0000318"/>
    <property type="project" value="GO_Central"/>
</dbReference>
<keyword evidence="5 10" id="KW-0479">Metal-binding</keyword>
<dbReference type="GO" id="GO:0008392">
    <property type="term" value="F:arachidonate epoxygenase activity"/>
    <property type="evidence" value="ECO:0000318"/>
    <property type="project" value="GO_Central"/>
</dbReference>
<evidence type="ECO:0000313" key="14">
    <source>
        <dbReference type="Xenbase" id="XB-GENE-17330685"/>
    </source>
</evidence>
<dbReference type="GO" id="GO:0005506">
    <property type="term" value="F:iron ion binding"/>
    <property type="evidence" value="ECO:0007669"/>
    <property type="project" value="InterPro"/>
</dbReference>
<dbReference type="GO" id="GO:0016712">
    <property type="term" value="F:oxidoreductase activity, acting on paired donors, with incorporation or reduction of molecular oxygen, reduced flavin or flavoprotein as one donor, and incorporation of one atom of oxygen"/>
    <property type="evidence" value="ECO:0000318"/>
    <property type="project" value="GO_Central"/>
</dbReference>
<dbReference type="GO" id="GO:0005737">
    <property type="term" value="C:cytoplasm"/>
    <property type="evidence" value="ECO:0000318"/>
    <property type="project" value="GO_Central"/>
</dbReference>
<dbReference type="InterPro" id="IPR017972">
    <property type="entry name" value="Cyt_P450_CS"/>
</dbReference>
<dbReference type="Proteomes" id="UP000186698">
    <property type="component" value="Chromosome 6L"/>
</dbReference>
<dbReference type="AlphaFoldDB" id="A0A1L8G0K4"/>
<evidence type="ECO:0000256" key="3">
    <source>
        <dbReference type="ARBA" id="ARBA00010617"/>
    </source>
</evidence>
<dbReference type="PANTHER" id="PTHR24300">
    <property type="entry name" value="CYTOCHROME P450 508A4-RELATED"/>
    <property type="match status" value="1"/>
</dbReference>
<comment type="subcellular location">
    <subcellularLocation>
        <location evidence="2">Membrane</location>
    </subcellularLocation>
</comment>
<comment type="cofactor">
    <cofactor evidence="1 10">
        <name>heme</name>
        <dbReference type="ChEBI" id="CHEBI:30413"/>
    </cofactor>
</comment>
<dbReference type="RefSeq" id="XP_018123845.1">
    <property type="nucleotide sequence ID" value="XM_018268356.2"/>
</dbReference>
<keyword evidence="12" id="KW-1185">Reference proteome</keyword>
<comment type="similarity">
    <text evidence="3 11">Belongs to the cytochrome P450 family.</text>
</comment>
<evidence type="ECO:0000256" key="1">
    <source>
        <dbReference type="ARBA" id="ARBA00001971"/>
    </source>
</evidence>
<dbReference type="KEGG" id="xla:108719493"/>
<dbReference type="OrthoDB" id="2789670at2759"/>
<dbReference type="AGR" id="Xenbase:XB-GENE-17330685"/>
<keyword evidence="7 10" id="KW-0408">Iron</keyword>
<dbReference type="CTD" id="108719493"/>
<name>A0A1L8G0K4_XENLA</name>
<keyword evidence="8 11" id="KW-0503">Monooxygenase</keyword>
<protein>
    <submittedName>
        <fullName evidence="13">Cytochrome P450 2C20</fullName>
    </submittedName>
</protein>
<evidence type="ECO:0000313" key="12">
    <source>
        <dbReference type="Proteomes" id="UP000186698"/>
    </source>
</evidence>
<dbReference type="PRINTS" id="PR00463">
    <property type="entry name" value="EP450I"/>
</dbReference>
<dbReference type="GeneID" id="108719493"/>
<evidence type="ECO:0000256" key="8">
    <source>
        <dbReference type="ARBA" id="ARBA00023033"/>
    </source>
</evidence>
<feature type="binding site" description="axial binding residue" evidence="10">
    <location>
        <position position="436"/>
    </location>
    <ligand>
        <name>heme</name>
        <dbReference type="ChEBI" id="CHEBI:30413"/>
    </ligand>
    <ligandPart>
        <name>Fe</name>
        <dbReference type="ChEBI" id="CHEBI:18248"/>
    </ligandPart>
</feature>
<dbReference type="FunFam" id="1.10.630.10:FF:000004">
    <property type="entry name" value="cytochrome P450 2D15 isoform X1"/>
    <property type="match status" value="1"/>
</dbReference>
<evidence type="ECO:0000256" key="5">
    <source>
        <dbReference type="ARBA" id="ARBA00022723"/>
    </source>
</evidence>
<dbReference type="Pfam" id="PF00067">
    <property type="entry name" value="p450"/>
    <property type="match status" value="1"/>
</dbReference>
<dbReference type="OMA" id="AQNDHAY"/>
<keyword evidence="9" id="KW-0472">Membrane</keyword>
<dbReference type="STRING" id="8355.A0A1L8G0K4"/>
<dbReference type="InterPro" id="IPR036396">
    <property type="entry name" value="Cyt_P450_sf"/>
</dbReference>
<dbReference type="PRINTS" id="PR00385">
    <property type="entry name" value="P450"/>
</dbReference>
<dbReference type="InterPro" id="IPR001128">
    <property type="entry name" value="Cyt_P450"/>
</dbReference>
<dbReference type="InterPro" id="IPR002401">
    <property type="entry name" value="Cyt_P450_E_grp-I"/>
</dbReference>
<dbReference type="Bgee" id="108719493">
    <property type="expression patterns" value="Expressed in zone of skin"/>
</dbReference>
<reference evidence="13" key="1">
    <citation type="submission" date="2025-08" db="UniProtKB">
        <authorList>
            <consortium name="RefSeq"/>
        </authorList>
    </citation>
    <scope>IDENTIFICATION</scope>
    <source>
        <strain evidence="13">J_2021</strain>
        <tissue evidence="13">Erythrocytes</tissue>
    </source>
</reference>
<dbReference type="Gene3D" id="1.10.630.10">
    <property type="entry name" value="Cytochrome P450"/>
    <property type="match status" value="1"/>
</dbReference>